<proteinExistence type="predicted"/>
<gene>
    <name evidence="2" type="ORF">TsocGM_11225</name>
</gene>
<keyword evidence="1" id="KW-0732">Signal</keyword>
<evidence type="ECO:0000256" key="1">
    <source>
        <dbReference type="SAM" id="SignalP"/>
    </source>
</evidence>
<protein>
    <recommendedName>
        <fullName evidence="4">Carboxypeptidase regulatory-like domain-containing protein</fullName>
    </recommendedName>
</protein>
<comment type="caution">
    <text evidence="2">The sequence shown here is derived from an EMBL/GenBank/DDBJ whole genome shotgun (WGS) entry which is preliminary data.</text>
</comment>
<feature type="signal peptide" evidence="1">
    <location>
        <begin position="1"/>
        <end position="19"/>
    </location>
</feature>
<evidence type="ECO:0000313" key="2">
    <source>
        <dbReference type="EMBL" id="RUL87574.1"/>
    </source>
</evidence>
<dbReference type="OrthoDB" id="291697at2"/>
<dbReference type="EMBL" id="RYZH01000019">
    <property type="protein sequence ID" value="RUL87574.1"/>
    <property type="molecule type" value="Genomic_DNA"/>
</dbReference>
<organism evidence="2 3">
    <name type="scientific">Tautonia sociabilis</name>
    <dbReference type="NCBI Taxonomy" id="2080755"/>
    <lineage>
        <taxon>Bacteria</taxon>
        <taxon>Pseudomonadati</taxon>
        <taxon>Planctomycetota</taxon>
        <taxon>Planctomycetia</taxon>
        <taxon>Isosphaerales</taxon>
        <taxon>Isosphaeraceae</taxon>
        <taxon>Tautonia</taxon>
    </lineage>
</organism>
<feature type="chain" id="PRO_5019133480" description="Carboxypeptidase regulatory-like domain-containing protein" evidence="1">
    <location>
        <begin position="20"/>
        <end position="167"/>
    </location>
</feature>
<reference evidence="2 3" key="1">
    <citation type="submission" date="2018-12" db="EMBL/GenBank/DDBJ databases">
        <authorList>
            <person name="Toschakov S.V."/>
        </authorList>
    </citation>
    <scope>NUCLEOTIDE SEQUENCE [LARGE SCALE GENOMIC DNA]</scope>
    <source>
        <strain evidence="2 3">GM2012</strain>
    </source>
</reference>
<reference evidence="2 3" key="2">
    <citation type="submission" date="2019-01" db="EMBL/GenBank/DDBJ databases">
        <title>Tautonia sociabilis, a novel thermotolerant planctomycete of Isosphaeraceae family, isolated from a 4000 m deep subterranean habitat.</title>
        <authorList>
            <person name="Kovaleva O.L."/>
            <person name="Elcheninov A.G."/>
            <person name="Van Heerden E."/>
            <person name="Toshchakov S.V."/>
            <person name="Novikov A."/>
            <person name="Bonch-Osmolovskaya E.A."/>
            <person name="Kublanov I.V."/>
        </authorList>
    </citation>
    <scope>NUCLEOTIDE SEQUENCE [LARGE SCALE GENOMIC DNA]</scope>
    <source>
        <strain evidence="2 3">GM2012</strain>
    </source>
</reference>
<dbReference type="RefSeq" id="WP_126725462.1">
    <property type="nucleotide sequence ID" value="NZ_RYZH01000019.1"/>
</dbReference>
<sequence>MSRLSAVPPRKRWLPGAFAIAVALAAATVSGCGGDPTKPKLGRVSGSVTYNGAPVTKGVVTFVPSGGAGAQTGQPATGEIGSDGSFRLTTFESGDGAVVGDHVVLVQSVEMDPSIEGGSMPIPDARGNLPIQPPKHLVPEKYSQTETSPLRFTVKEGSNTFEIELTD</sequence>
<name>A0A432MJJ0_9BACT</name>
<dbReference type="AlphaFoldDB" id="A0A432MJJ0"/>
<evidence type="ECO:0008006" key="4">
    <source>
        <dbReference type="Google" id="ProtNLM"/>
    </source>
</evidence>
<dbReference type="PROSITE" id="PS51257">
    <property type="entry name" value="PROKAR_LIPOPROTEIN"/>
    <property type="match status" value="1"/>
</dbReference>
<accession>A0A432MJJ0</accession>
<dbReference type="Proteomes" id="UP000280296">
    <property type="component" value="Unassembled WGS sequence"/>
</dbReference>
<keyword evidence="3" id="KW-1185">Reference proteome</keyword>
<evidence type="ECO:0000313" key="3">
    <source>
        <dbReference type="Proteomes" id="UP000280296"/>
    </source>
</evidence>